<evidence type="ECO:0000313" key="2">
    <source>
        <dbReference type="Proteomes" id="UP001229421"/>
    </source>
</evidence>
<organism evidence="1 2">
    <name type="scientific">Tagetes erecta</name>
    <name type="common">African marigold</name>
    <dbReference type="NCBI Taxonomy" id="13708"/>
    <lineage>
        <taxon>Eukaryota</taxon>
        <taxon>Viridiplantae</taxon>
        <taxon>Streptophyta</taxon>
        <taxon>Embryophyta</taxon>
        <taxon>Tracheophyta</taxon>
        <taxon>Spermatophyta</taxon>
        <taxon>Magnoliopsida</taxon>
        <taxon>eudicotyledons</taxon>
        <taxon>Gunneridae</taxon>
        <taxon>Pentapetalae</taxon>
        <taxon>asterids</taxon>
        <taxon>campanulids</taxon>
        <taxon>Asterales</taxon>
        <taxon>Asteraceae</taxon>
        <taxon>Asteroideae</taxon>
        <taxon>Heliantheae alliance</taxon>
        <taxon>Tageteae</taxon>
        <taxon>Tagetes</taxon>
    </lineage>
</organism>
<protein>
    <submittedName>
        <fullName evidence="1">Uncharacterized protein</fullName>
    </submittedName>
</protein>
<dbReference type="EMBL" id="JAUHHV010000005">
    <property type="protein sequence ID" value="KAK1422745.1"/>
    <property type="molecule type" value="Genomic_DNA"/>
</dbReference>
<reference evidence="1" key="1">
    <citation type="journal article" date="2023" name="bioRxiv">
        <title>Improved chromosome-level genome assembly for marigold (Tagetes erecta).</title>
        <authorList>
            <person name="Jiang F."/>
            <person name="Yuan L."/>
            <person name="Wang S."/>
            <person name="Wang H."/>
            <person name="Xu D."/>
            <person name="Wang A."/>
            <person name="Fan W."/>
        </authorList>
    </citation>
    <scope>NUCLEOTIDE SEQUENCE</scope>
    <source>
        <strain evidence="1">WSJ</strain>
        <tissue evidence="1">Leaf</tissue>
    </source>
</reference>
<accession>A0AAD8NNK3</accession>
<name>A0AAD8NNK3_TARER</name>
<dbReference type="Proteomes" id="UP001229421">
    <property type="component" value="Unassembled WGS sequence"/>
</dbReference>
<comment type="caution">
    <text evidence="1">The sequence shown here is derived from an EMBL/GenBank/DDBJ whole genome shotgun (WGS) entry which is preliminary data.</text>
</comment>
<dbReference type="AlphaFoldDB" id="A0AAD8NNK3"/>
<proteinExistence type="predicted"/>
<gene>
    <name evidence="1" type="ORF">QVD17_18031</name>
</gene>
<evidence type="ECO:0000313" key="1">
    <source>
        <dbReference type="EMBL" id="KAK1422745.1"/>
    </source>
</evidence>
<keyword evidence="2" id="KW-1185">Reference proteome</keyword>
<sequence length="183" mass="21053">MPSTSSPVAFVRCFRRILFCRDRQVSVYCTLIPNSQTHQPVVHIDVHHLVHVVYQTLASYHRCFVQQLGSESNVDIEESDEVTEVVGPSLLLGEGEGEEDIEKKEVVREVKYKLISIGEALYLMFEFNVFDSFRAFVVDQTSSGWVLPVSTMRNTLLGSDQMEDRALSFIEVMRREDNDRLYK</sequence>